<dbReference type="OrthoDB" id="5397628at2759"/>
<sequence>MGALLSIFNRLLPFTSPTTPVYQDLIHTAILFLTLYYGPQLVEVYNTHVQPPQPHPDPGPDPNDPLDATQDDNLPIDENLILIDSDEELDPPPLAPTPPLGFAGLAQPPLPRDDWGAQNGFDAGPANANGHGHGHGHGHMGAAGMDPDRPRPTPQNRTVGAKKAKSLARKDQRRAYHEFHRQEAEIRRLREAEGKDEREALLAAEKARRAEVEREIQDRERLERERKKEEERKEAEEERLRRERVVDRVRRELKRVGAVDLVGVAWEEGKDRLWMERLVRASGILSQTSKTPKPDSHTMITGQGWLVRVDRRLMADAYAEAVAYGDSKDGNLSFADLGTILERAVRARMEV</sequence>
<dbReference type="Proteomes" id="UP000799428">
    <property type="component" value="Unassembled WGS sequence"/>
</dbReference>
<feature type="compositionally biased region" description="Basic and acidic residues" evidence="1">
    <location>
        <begin position="168"/>
        <end position="179"/>
    </location>
</feature>
<reference evidence="2" key="1">
    <citation type="journal article" date="2020" name="Stud. Mycol.">
        <title>101 Dothideomycetes genomes: a test case for predicting lifestyles and emergence of pathogens.</title>
        <authorList>
            <person name="Haridas S."/>
            <person name="Albert R."/>
            <person name="Binder M."/>
            <person name="Bloem J."/>
            <person name="Labutti K."/>
            <person name="Salamov A."/>
            <person name="Andreopoulos B."/>
            <person name="Baker S."/>
            <person name="Barry K."/>
            <person name="Bills G."/>
            <person name="Bluhm B."/>
            <person name="Cannon C."/>
            <person name="Castanera R."/>
            <person name="Culley D."/>
            <person name="Daum C."/>
            <person name="Ezra D."/>
            <person name="Gonzalez J."/>
            <person name="Henrissat B."/>
            <person name="Kuo A."/>
            <person name="Liang C."/>
            <person name="Lipzen A."/>
            <person name="Lutzoni F."/>
            <person name="Magnuson J."/>
            <person name="Mondo S."/>
            <person name="Nolan M."/>
            <person name="Ohm R."/>
            <person name="Pangilinan J."/>
            <person name="Park H.-J."/>
            <person name="Ramirez L."/>
            <person name="Alfaro M."/>
            <person name="Sun H."/>
            <person name="Tritt A."/>
            <person name="Yoshinaga Y."/>
            <person name="Zwiers L.-H."/>
            <person name="Turgeon B."/>
            <person name="Goodwin S."/>
            <person name="Spatafora J."/>
            <person name="Crous P."/>
            <person name="Grigoriev I."/>
        </authorList>
    </citation>
    <scope>NUCLEOTIDE SEQUENCE</scope>
    <source>
        <strain evidence="2">CBS 279.74</strain>
    </source>
</reference>
<proteinExistence type="predicted"/>
<protein>
    <submittedName>
        <fullName evidence="2">Uncharacterized protein</fullName>
    </submittedName>
</protein>
<evidence type="ECO:0000313" key="3">
    <source>
        <dbReference type="Proteomes" id="UP000799428"/>
    </source>
</evidence>
<organism evidence="2 3">
    <name type="scientific">Pleomassaria siparia CBS 279.74</name>
    <dbReference type="NCBI Taxonomy" id="1314801"/>
    <lineage>
        <taxon>Eukaryota</taxon>
        <taxon>Fungi</taxon>
        <taxon>Dikarya</taxon>
        <taxon>Ascomycota</taxon>
        <taxon>Pezizomycotina</taxon>
        <taxon>Dothideomycetes</taxon>
        <taxon>Pleosporomycetidae</taxon>
        <taxon>Pleosporales</taxon>
        <taxon>Pleomassariaceae</taxon>
        <taxon>Pleomassaria</taxon>
    </lineage>
</organism>
<feature type="region of interest" description="Disordered" evidence="1">
    <location>
        <begin position="221"/>
        <end position="241"/>
    </location>
</feature>
<accession>A0A6G1KSH3</accession>
<keyword evidence="3" id="KW-1185">Reference proteome</keyword>
<evidence type="ECO:0000313" key="2">
    <source>
        <dbReference type="EMBL" id="KAF2715760.1"/>
    </source>
</evidence>
<name>A0A6G1KSH3_9PLEO</name>
<feature type="region of interest" description="Disordered" evidence="1">
    <location>
        <begin position="86"/>
        <end position="179"/>
    </location>
</feature>
<gene>
    <name evidence="2" type="ORF">K504DRAFT_457896</name>
</gene>
<dbReference type="AlphaFoldDB" id="A0A6G1KSH3"/>
<evidence type="ECO:0000256" key="1">
    <source>
        <dbReference type="SAM" id="MobiDB-lite"/>
    </source>
</evidence>
<feature type="compositionally biased region" description="Pro residues" evidence="1">
    <location>
        <begin position="51"/>
        <end position="63"/>
    </location>
</feature>
<feature type="region of interest" description="Disordered" evidence="1">
    <location>
        <begin position="47"/>
        <end position="72"/>
    </location>
</feature>
<dbReference type="EMBL" id="MU005764">
    <property type="protein sequence ID" value="KAF2715760.1"/>
    <property type="molecule type" value="Genomic_DNA"/>
</dbReference>